<evidence type="ECO:0000313" key="3">
    <source>
        <dbReference type="EMBL" id="WOG83629.1"/>
    </source>
</evidence>
<keyword evidence="4" id="KW-1185">Reference proteome</keyword>
<feature type="region of interest" description="Disordered" evidence="1">
    <location>
        <begin position="1"/>
        <end position="126"/>
    </location>
</feature>
<evidence type="ECO:0000313" key="2">
    <source>
        <dbReference type="EMBL" id="KZN10023.1"/>
    </source>
</evidence>
<accession>A0A162B4U3</accession>
<organism evidence="2">
    <name type="scientific">Daucus carota subsp. sativus</name>
    <name type="common">Carrot</name>
    <dbReference type="NCBI Taxonomy" id="79200"/>
    <lineage>
        <taxon>Eukaryota</taxon>
        <taxon>Viridiplantae</taxon>
        <taxon>Streptophyta</taxon>
        <taxon>Embryophyta</taxon>
        <taxon>Tracheophyta</taxon>
        <taxon>Spermatophyta</taxon>
        <taxon>Magnoliopsida</taxon>
        <taxon>eudicotyledons</taxon>
        <taxon>Gunneridae</taxon>
        <taxon>Pentapetalae</taxon>
        <taxon>asterids</taxon>
        <taxon>campanulids</taxon>
        <taxon>Apiales</taxon>
        <taxon>Apiaceae</taxon>
        <taxon>Apioideae</taxon>
        <taxon>Scandiceae</taxon>
        <taxon>Daucinae</taxon>
        <taxon>Daucus</taxon>
        <taxon>Daucus sect. Daucus</taxon>
    </lineage>
</organism>
<sequence>MVMGKKNESEKEEESNASPGEERNRTRGEAEIKASQEPKIEEEESSDDEGPFPEPYPVKRIPVKYYCCSSDSLDSSDSDSEESNASPGEDRNRTRGEAEIKASQEPKIEEEESSDDEGPFPEPYPVKRIPVKYYCCSSDSLDSSDSDSEESNDSPGEDRNRTRGEAEIKAGEYPPLDYSQEAKEPSPGRMVPRNVPHSDSSDFSDFESKNVPETQANKSVLANDLMSASSILVLADPSLFLFFSCVFVSKNLHLVSSSTHL</sequence>
<dbReference type="AlphaFoldDB" id="A0A162B4U3"/>
<feature type="compositionally biased region" description="Basic and acidic residues" evidence="1">
    <location>
        <begin position="20"/>
        <end position="39"/>
    </location>
</feature>
<feature type="compositionally biased region" description="Acidic residues" evidence="1">
    <location>
        <begin position="40"/>
        <end position="51"/>
    </location>
</feature>
<feature type="compositionally biased region" description="Basic and acidic residues" evidence="1">
    <location>
        <begin position="88"/>
        <end position="107"/>
    </location>
</feature>
<feature type="region of interest" description="Disordered" evidence="1">
    <location>
        <begin position="138"/>
        <end position="208"/>
    </location>
</feature>
<proteinExistence type="predicted"/>
<dbReference type="EMBL" id="LNRQ01000001">
    <property type="protein sequence ID" value="KZN10023.1"/>
    <property type="molecule type" value="Genomic_DNA"/>
</dbReference>
<feature type="compositionally biased region" description="Basic and acidic residues" evidence="1">
    <location>
        <begin position="156"/>
        <end position="170"/>
    </location>
</feature>
<evidence type="ECO:0000256" key="1">
    <source>
        <dbReference type="SAM" id="MobiDB-lite"/>
    </source>
</evidence>
<evidence type="ECO:0000313" key="4">
    <source>
        <dbReference type="Proteomes" id="UP000077755"/>
    </source>
</evidence>
<dbReference type="Proteomes" id="UP000077755">
    <property type="component" value="Chromosome 1"/>
</dbReference>
<feature type="compositionally biased region" description="Acidic residues" evidence="1">
    <location>
        <begin position="142"/>
        <end position="152"/>
    </location>
</feature>
<reference evidence="3" key="2">
    <citation type="submission" date="2022-03" db="EMBL/GenBank/DDBJ databases">
        <title>Draft title - Genomic analysis of global carrot germplasm unveils the trajectory of domestication and the origin of high carotenoid orange carrot.</title>
        <authorList>
            <person name="Iorizzo M."/>
            <person name="Ellison S."/>
            <person name="Senalik D."/>
            <person name="Macko-Podgorni A."/>
            <person name="Grzebelus D."/>
            <person name="Bostan H."/>
            <person name="Rolling W."/>
            <person name="Curaba J."/>
            <person name="Simon P."/>
        </authorList>
    </citation>
    <scope>NUCLEOTIDE SEQUENCE</scope>
    <source>
        <tissue evidence="3">Leaf</tissue>
    </source>
</reference>
<dbReference type="Gramene" id="KZN10023">
    <property type="protein sequence ID" value="KZN10023"/>
    <property type="gene ID" value="DCAR_002679"/>
</dbReference>
<protein>
    <submittedName>
        <fullName evidence="2">Uncharacterized protein</fullName>
    </submittedName>
</protein>
<gene>
    <name evidence="2" type="ORF">DCAR_002679</name>
    <name evidence="3" type="ORF">DCAR_0102806</name>
</gene>
<feature type="compositionally biased region" description="Acidic residues" evidence="1">
    <location>
        <begin position="108"/>
        <end position="119"/>
    </location>
</feature>
<dbReference type="EMBL" id="CP093343">
    <property type="protein sequence ID" value="WOG83629.1"/>
    <property type="molecule type" value="Genomic_DNA"/>
</dbReference>
<name>A0A162B4U3_DAUCS</name>
<reference evidence="2" key="1">
    <citation type="journal article" date="2016" name="Nat. Genet.">
        <title>A high-quality carrot genome assembly provides new insights into carotenoid accumulation and asterid genome evolution.</title>
        <authorList>
            <person name="Iorizzo M."/>
            <person name="Ellison S."/>
            <person name="Senalik D."/>
            <person name="Zeng P."/>
            <person name="Satapoomin P."/>
            <person name="Huang J."/>
            <person name="Bowman M."/>
            <person name="Iovene M."/>
            <person name="Sanseverino W."/>
            <person name="Cavagnaro P."/>
            <person name="Yildiz M."/>
            <person name="Macko-Podgorni A."/>
            <person name="Moranska E."/>
            <person name="Grzebelus E."/>
            <person name="Grzebelus D."/>
            <person name="Ashrafi H."/>
            <person name="Zheng Z."/>
            <person name="Cheng S."/>
            <person name="Spooner D."/>
            <person name="Van Deynze A."/>
            <person name="Simon P."/>
        </authorList>
    </citation>
    <scope>NUCLEOTIDE SEQUENCE [LARGE SCALE GENOMIC DNA]</scope>
    <source>
        <tissue evidence="2">Leaf</tissue>
    </source>
</reference>